<proteinExistence type="predicted"/>
<evidence type="ECO:0000313" key="1">
    <source>
        <dbReference type="EMBL" id="EFR89181.1"/>
    </source>
</evidence>
<reference evidence="1 2" key="1">
    <citation type="journal article" date="2010" name="Microbiol. Resour. Announc.">
        <title>Comparative genomics of the bacterial genus Listeria: Genome evolution is characterized by limited gene acquisition and limited gene loss.</title>
        <authorList>
            <person name="den Bakker H.C."/>
            <person name="Cummings C.A."/>
            <person name="Ferreira V."/>
            <person name="Vatta P."/>
            <person name="Orsi R.H."/>
            <person name="Degoricija L."/>
            <person name="Barker M."/>
            <person name="Petrauskene O."/>
            <person name="Furtado M.R."/>
            <person name="Wiedmann M."/>
        </authorList>
    </citation>
    <scope>NUCLEOTIDE SEQUENCE [LARGE SCALE GENOMIC DNA]</scope>
    <source>
        <strain evidence="1 2">FSL S4-120</strain>
    </source>
</reference>
<gene>
    <name evidence="1" type="ORF">NT05LM_0141</name>
</gene>
<sequence length="152" mass="17544">MMKLNWPKYMYEDADIKEQFLTKKNQAVLQEYEQNVNAIQLELQEKIMLVKGPVYIKEEFIDQTIILLNNSATSIADVQLEIELTLHTGESLVGKFLLQAEKYGEILPNEGIVEFCRFPNNSKLAEMTLKSTEYEVKSELTYTNLLAEDGEE</sequence>
<accession>A0ABP2K233</accession>
<organism evidence="1 2">
    <name type="scientific">Listeria marthii FSL S4-120</name>
    <dbReference type="NCBI Taxonomy" id="702457"/>
    <lineage>
        <taxon>Bacteria</taxon>
        <taxon>Bacillati</taxon>
        <taxon>Bacillota</taxon>
        <taxon>Bacilli</taxon>
        <taxon>Bacillales</taxon>
        <taxon>Listeriaceae</taxon>
        <taxon>Listeria</taxon>
    </lineage>
</organism>
<name>A0ABP2K233_9LIST</name>
<dbReference type="EMBL" id="ADXF01000083">
    <property type="protein sequence ID" value="EFR89181.1"/>
    <property type="molecule type" value="Genomic_DNA"/>
</dbReference>
<evidence type="ECO:0000313" key="2">
    <source>
        <dbReference type="Proteomes" id="UP000003412"/>
    </source>
</evidence>
<protein>
    <submittedName>
        <fullName evidence="1">Uncharacterized protein</fullName>
    </submittedName>
</protein>
<comment type="caution">
    <text evidence="1">The sequence shown here is derived from an EMBL/GenBank/DDBJ whole genome shotgun (WGS) entry which is preliminary data.</text>
</comment>
<keyword evidence="2" id="KW-1185">Reference proteome</keyword>
<dbReference type="Proteomes" id="UP000003412">
    <property type="component" value="Chromosome"/>
</dbReference>